<feature type="transmembrane region" description="Helical" evidence="1">
    <location>
        <begin position="12"/>
        <end position="31"/>
    </location>
</feature>
<gene>
    <name evidence="2" type="ORF">P5G51_007115</name>
</gene>
<accession>A0ABU5CFW7</accession>
<dbReference type="RefSeq" id="WP_306065709.1">
    <property type="nucleotide sequence ID" value="NZ_JAROCA020000001.1"/>
</dbReference>
<keyword evidence="1" id="KW-0812">Transmembrane</keyword>
<dbReference type="PANTHER" id="PTHR34351:SF2">
    <property type="entry name" value="DUF58 DOMAIN-CONTAINING PROTEIN"/>
    <property type="match status" value="1"/>
</dbReference>
<evidence type="ECO:0000256" key="1">
    <source>
        <dbReference type="SAM" id="Phobius"/>
    </source>
</evidence>
<evidence type="ECO:0000313" key="2">
    <source>
        <dbReference type="EMBL" id="MDY0405204.1"/>
    </source>
</evidence>
<sequence>MEWERELPGEHYRNFDYLVTVWIFFILFAVIFRNTYIFTGAGILSAYILLYRAYERMIGKKLALANYKTVIKMFAGDDIHWQITVTNDSITPIINGELRLTIGTSVKMKVHDEEMDTIPIPLSLRRNSTSVIEIPVKAIERGVAKVNEITLTYPHLFHFKTVMLVFKKLYQTEFLVYPTPIPVQGMQKVLDMAQGNYHMNMAPFEDILHPRSIRDYQYSDPFSRINWQASLKTGNLQTNEYAKVVQISYVIVLNLQTEDGSDMVRYRERIERWIAYAAYVCSVAAKTDISYSLFVNVRKQAKTPFLHLQEGNGKIHYGQAMELLARIHKQPITIPLKQMLHYMSSQAMHANVMILIGDVTEPSRRLIQQWRNKKVAILHVADTGASPMIKEIG</sequence>
<organism evidence="2 3">
    <name type="scientific">Tigheibacillus jepli</name>
    <dbReference type="NCBI Taxonomy" id="3035914"/>
    <lineage>
        <taxon>Bacteria</taxon>
        <taxon>Bacillati</taxon>
        <taxon>Bacillota</taxon>
        <taxon>Bacilli</taxon>
        <taxon>Bacillales</taxon>
        <taxon>Bacillaceae</taxon>
        <taxon>Tigheibacillus</taxon>
    </lineage>
</organism>
<evidence type="ECO:0000313" key="3">
    <source>
        <dbReference type="Proteomes" id="UP001228376"/>
    </source>
</evidence>
<proteinExistence type="predicted"/>
<dbReference type="PANTHER" id="PTHR34351">
    <property type="entry name" value="SLR1927 PROTEIN-RELATED"/>
    <property type="match status" value="1"/>
</dbReference>
<comment type="caution">
    <text evidence="2">The sequence shown here is derived from an EMBL/GenBank/DDBJ whole genome shotgun (WGS) entry which is preliminary data.</text>
</comment>
<dbReference type="EMBL" id="JAROCA020000001">
    <property type="protein sequence ID" value="MDY0405204.1"/>
    <property type="molecule type" value="Genomic_DNA"/>
</dbReference>
<protein>
    <submittedName>
        <fullName evidence="2">DUF58 domain-containing protein</fullName>
    </submittedName>
</protein>
<feature type="transmembrane region" description="Helical" evidence="1">
    <location>
        <begin position="37"/>
        <end position="54"/>
    </location>
</feature>
<dbReference type="Proteomes" id="UP001228376">
    <property type="component" value="Unassembled WGS sequence"/>
</dbReference>
<keyword evidence="1" id="KW-0472">Membrane</keyword>
<name>A0ABU5CFW7_9BACI</name>
<keyword evidence="1" id="KW-1133">Transmembrane helix</keyword>
<keyword evidence="3" id="KW-1185">Reference proteome</keyword>
<reference evidence="2 3" key="1">
    <citation type="submission" date="2023-10" db="EMBL/GenBank/DDBJ databases">
        <title>179-bfca-hs.</title>
        <authorList>
            <person name="Miliotis G."/>
            <person name="Sengupta P."/>
            <person name="Hameed A."/>
            <person name="Chuvochina M."/>
            <person name="Mcdonagh F."/>
            <person name="Simpson A.C."/>
            <person name="Singh N.K."/>
            <person name="Rekha P.D."/>
            <person name="Raman K."/>
            <person name="Hugenholtz P."/>
            <person name="Venkateswaran K."/>
        </authorList>
    </citation>
    <scope>NUCLEOTIDE SEQUENCE [LARGE SCALE GENOMIC DNA]</scope>
    <source>
        <strain evidence="2 3">179-BFC-A-HS</strain>
    </source>
</reference>